<keyword evidence="2" id="KW-1185">Reference proteome</keyword>
<evidence type="ECO:0000313" key="1">
    <source>
        <dbReference type="EMBL" id="CAG8840100.1"/>
    </source>
</evidence>
<sequence>MNVLFPNTLRRSQSVTLSSSILQEDLYFMSLNDWSYLPPLLAKPQDNYEFELHKDGLNLLPAYFENGKFPFVQQQSHDIPIYLPSIEKAVSRLLDFENFHCLSNEKFPKSKSLDILIDEIGEQIFDDAASKFCSTFIDDDINALFANISADDMQKVWRQFLVNIDIATIYSESNGSNDFEKSLLDI</sequence>
<dbReference type="Proteomes" id="UP000789901">
    <property type="component" value="Unassembled WGS sequence"/>
</dbReference>
<reference evidence="1 2" key="1">
    <citation type="submission" date="2021-06" db="EMBL/GenBank/DDBJ databases">
        <authorList>
            <person name="Kallberg Y."/>
            <person name="Tangrot J."/>
            <person name="Rosling A."/>
        </authorList>
    </citation>
    <scope>NUCLEOTIDE SEQUENCE [LARGE SCALE GENOMIC DNA]</scope>
    <source>
        <strain evidence="1 2">120-4 pot B 10/14</strain>
    </source>
</reference>
<proteinExistence type="predicted"/>
<dbReference type="EMBL" id="CAJVQB010062027">
    <property type="protein sequence ID" value="CAG8840100.1"/>
    <property type="molecule type" value="Genomic_DNA"/>
</dbReference>
<gene>
    <name evidence="1" type="ORF">GMARGA_LOCUS34752</name>
</gene>
<name>A0ABN7WTI7_GIGMA</name>
<accession>A0ABN7WTI7</accession>
<organism evidence="1 2">
    <name type="scientific">Gigaspora margarita</name>
    <dbReference type="NCBI Taxonomy" id="4874"/>
    <lineage>
        <taxon>Eukaryota</taxon>
        <taxon>Fungi</taxon>
        <taxon>Fungi incertae sedis</taxon>
        <taxon>Mucoromycota</taxon>
        <taxon>Glomeromycotina</taxon>
        <taxon>Glomeromycetes</taxon>
        <taxon>Diversisporales</taxon>
        <taxon>Gigasporaceae</taxon>
        <taxon>Gigaspora</taxon>
    </lineage>
</organism>
<comment type="caution">
    <text evidence="1">The sequence shown here is derived from an EMBL/GenBank/DDBJ whole genome shotgun (WGS) entry which is preliminary data.</text>
</comment>
<evidence type="ECO:0000313" key="2">
    <source>
        <dbReference type="Proteomes" id="UP000789901"/>
    </source>
</evidence>
<protein>
    <submittedName>
        <fullName evidence="1">36641_t:CDS:1</fullName>
    </submittedName>
</protein>
<feature type="non-terminal residue" evidence="1">
    <location>
        <position position="186"/>
    </location>
</feature>